<keyword evidence="3" id="KW-0804">Transcription</keyword>
<feature type="domain" description="HTH araC/xylS-type" evidence="5">
    <location>
        <begin position="224"/>
        <end position="322"/>
    </location>
</feature>
<evidence type="ECO:0000259" key="5">
    <source>
        <dbReference type="PROSITE" id="PS01124"/>
    </source>
</evidence>
<dbReference type="EMBL" id="BMNZ01000002">
    <property type="protein sequence ID" value="GGM87323.1"/>
    <property type="molecule type" value="Genomic_DNA"/>
</dbReference>
<dbReference type="PROSITE" id="PS01124">
    <property type="entry name" value="HTH_ARAC_FAMILY_2"/>
    <property type="match status" value="1"/>
</dbReference>
<reference evidence="7" key="1">
    <citation type="journal article" date="2019" name="Int. J. Syst. Evol. Microbiol.">
        <title>The Global Catalogue of Microorganisms (GCM) 10K type strain sequencing project: providing services to taxonomists for standard genome sequencing and annotation.</title>
        <authorList>
            <consortium name="The Broad Institute Genomics Platform"/>
            <consortium name="The Broad Institute Genome Sequencing Center for Infectious Disease"/>
            <person name="Wu L."/>
            <person name="Ma J."/>
        </authorList>
    </citation>
    <scope>NUCLEOTIDE SEQUENCE [LARGE SCALE GENOMIC DNA]</scope>
    <source>
        <strain evidence="7">JCM 1365</strain>
    </source>
</reference>
<evidence type="ECO:0000313" key="7">
    <source>
        <dbReference type="Proteomes" id="UP000623461"/>
    </source>
</evidence>
<evidence type="ECO:0000256" key="2">
    <source>
        <dbReference type="ARBA" id="ARBA00023125"/>
    </source>
</evidence>
<feature type="region of interest" description="Disordered" evidence="4">
    <location>
        <begin position="319"/>
        <end position="347"/>
    </location>
</feature>
<sequence length="347" mass="36593">MDTLSSVLDGHRARGASLLRCEMQAPWALRIQDEAVLGLVVLVRGSACLAPEQGDAVVLGEGDLALVRGLRPYVFGDDPSTAPMAVVEPGNVCRSLTGEALATTYGLGTRTWGNAGEPRPAGADGQPDGQRTTTFLTASWELPGQLTGRLVDALPDVAVVPAEQLDPALVDLLAREVQRDLPGQEVVLDRLVDLVLVGAVRAWFDRDRAAAPAWWAASTDPVVGRALGLLHGNPAHPWTLERLAAAVHVSRATLSRRFADLVGRPPMAYLAQWRLARAADLLRDGTATVEQVAHAVGYANAFAFSAAFKREHGLSPRAFRAASTAGGATRPVRPSRQGAGAASPSGH</sequence>
<evidence type="ECO:0000256" key="1">
    <source>
        <dbReference type="ARBA" id="ARBA00023015"/>
    </source>
</evidence>
<protein>
    <submittedName>
        <fullName evidence="6">AraC family transcriptional regulator</fullName>
    </submittedName>
</protein>
<organism evidence="6 7">
    <name type="scientific">Terrabacter tumescens</name>
    <dbReference type="NCBI Taxonomy" id="60443"/>
    <lineage>
        <taxon>Bacteria</taxon>
        <taxon>Bacillati</taxon>
        <taxon>Actinomycetota</taxon>
        <taxon>Actinomycetes</taxon>
        <taxon>Micrococcales</taxon>
        <taxon>Intrasporangiaceae</taxon>
        <taxon>Terrabacter</taxon>
    </lineage>
</organism>
<dbReference type="Proteomes" id="UP000623461">
    <property type="component" value="Unassembled WGS sequence"/>
</dbReference>
<dbReference type="InterPro" id="IPR018062">
    <property type="entry name" value="HTH_AraC-typ_CS"/>
</dbReference>
<comment type="caution">
    <text evidence="6">The sequence shown here is derived from an EMBL/GenBank/DDBJ whole genome shotgun (WGS) entry which is preliminary data.</text>
</comment>
<name>A0ABQ2HQU6_9MICO</name>
<dbReference type="SUPFAM" id="SSF46689">
    <property type="entry name" value="Homeodomain-like"/>
    <property type="match status" value="2"/>
</dbReference>
<proteinExistence type="predicted"/>
<gene>
    <name evidence="6" type="ORF">GCM10009721_10280</name>
</gene>
<dbReference type="InterPro" id="IPR018060">
    <property type="entry name" value="HTH_AraC"/>
</dbReference>
<dbReference type="PRINTS" id="PR00032">
    <property type="entry name" value="HTHARAC"/>
</dbReference>
<dbReference type="Pfam" id="PF12852">
    <property type="entry name" value="Cupin_6"/>
    <property type="match status" value="1"/>
</dbReference>
<dbReference type="Pfam" id="PF12833">
    <property type="entry name" value="HTH_18"/>
    <property type="match status" value="1"/>
</dbReference>
<dbReference type="RefSeq" id="WP_030197788.1">
    <property type="nucleotide sequence ID" value="NZ_BMNZ01000002.1"/>
</dbReference>
<dbReference type="InterPro" id="IPR020449">
    <property type="entry name" value="Tscrpt_reg_AraC-type_HTH"/>
</dbReference>
<dbReference type="SMART" id="SM00342">
    <property type="entry name" value="HTH_ARAC"/>
    <property type="match status" value="1"/>
</dbReference>
<evidence type="ECO:0000313" key="6">
    <source>
        <dbReference type="EMBL" id="GGM87323.1"/>
    </source>
</evidence>
<dbReference type="InterPro" id="IPR050204">
    <property type="entry name" value="AraC_XylS_family_regulators"/>
</dbReference>
<dbReference type="PANTHER" id="PTHR46796">
    <property type="entry name" value="HTH-TYPE TRANSCRIPTIONAL ACTIVATOR RHAS-RELATED"/>
    <property type="match status" value="1"/>
</dbReference>
<evidence type="ECO:0000256" key="3">
    <source>
        <dbReference type="ARBA" id="ARBA00023163"/>
    </source>
</evidence>
<evidence type="ECO:0000256" key="4">
    <source>
        <dbReference type="SAM" id="MobiDB-lite"/>
    </source>
</evidence>
<dbReference type="PANTHER" id="PTHR46796:SF13">
    <property type="entry name" value="HTH-TYPE TRANSCRIPTIONAL ACTIVATOR RHAS"/>
    <property type="match status" value="1"/>
</dbReference>
<dbReference type="Gene3D" id="1.10.10.60">
    <property type="entry name" value="Homeodomain-like"/>
    <property type="match status" value="2"/>
</dbReference>
<accession>A0ABQ2HQU6</accession>
<keyword evidence="2" id="KW-0238">DNA-binding</keyword>
<dbReference type="PROSITE" id="PS00041">
    <property type="entry name" value="HTH_ARAC_FAMILY_1"/>
    <property type="match status" value="1"/>
</dbReference>
<feature type="region of interest" description="Disordered" evidence="4">
    <location>
        <begin position="109"/>
        <end position="129"/>
    </location>
</feature>
<keyword evidence="1" id="KW-0805">Transcription regulation</keyword>
<keyword evidence="7" id="KW-1185">Reference proteome</keyword>
<dbReference type="InterPro" id="IPR032783">
    <property type="entry name" value="AraC_lig"/>
</dbReference>
<dbReference type="InterPro" id="IPR009057">
    <property type="entry name" value="Homeodomain-like_sf"/>
</dbReference>